<dbReference type="Proteomes" id="UP000825729">
    <property type="component" value="Unassembled WGS sequence"/>
</dbReference>
<keyword evidence="2" id="KW-1133">Transmembrane helix</keyword>
<proteinExistence type="predicted"/>
<name>A0AAV7FAX8_ARIFI</name>
<comment type="caution">
    <text evidence="3">The sequence shown here is derived from an EMBL/GenBank/DDBJ whole genome shotgun (WGS) entry which is preliminary data.</text>
</comment>
<dbReference type="EMBL" id="JAINDJ010000002">
    <property type="protein sequence ID" value="KAG9458258.1"/>
    <property type="molecule type" value="Genomic_DNA"/>
</dbReference>
<feature type="region of interest" description="Disordered" evidence="1">
    <location>
        <begin position="1"/>
        <end position="20"/>
    </location>
</feature>
<evidence type="ECO:0008006" key="5">
    <source>
        <dbReference type="Google" id="ProtNLM"/>
    </source>
</evidence>
<evidence type="ECO:0000256" key="1">
    <source>
        <dbReference type="SAM" id="MobiDB-lite"/>
    </source>
</evidence>
<keyword evidence="4" id="KW-1185">Reference proteome</keyword>
<feature type="transmembrane region" description="Helical" evidence="2">
    <location>
        <begin position="41"/>
        <end position="66"/>
    </location>
</feature>
<gene>
    <name evidence="3" type="ORF">H6P81_002766</name>
</gene>
<protein>
    <recommendedName>
        <fullName evidence="5">MFS transporter</fullName>
    </recommendedName>
</protein>
<organism evidence="3 4">
    <name type="scientific">Aristolochia fimbriata</name>
    <name type="common">White veined hardy Dutchman's pipe vine</name>
    <dbReference type="NCBI Taxonomy" id="158543"/>
    <lineage>
        <taxon>Eukaryota</taxon>
        <taxon>Viridiplantae</taxon>
        <taxon>Streptophyta</taxon>
        <taxon>Embryophyta</taxon>
        <taxon>Tracheophyta</taxon>
        <taxon>Spermatophyta</taxon>
        <taxon>Magnoliopsida</taxon>
        <taxon>Magnoliidae</taxon>
        <taxon>Piperales</taxon>
        <taxon>Aristolochiaceae</taxon>
        <taxon>Aristolochia</taxon>
    </lineage>
</organism>
<keyword evidence="2" id="KW-0812">Transmembrane</keyword>
<accession>A0AAV7FAX8</accession>
<evidence type="ECO:0000256" key="2">
    <source>
        <dbReference type="SAM" id="Phobius"/>
    </source>
</evidence>
<reference evidence="3 4" key="1">
    <citation type="submission" date="2021-07" db="EMBL/GenBank/DDBJ databases">
        <title>The Aristolochia fimbriata genome: insights into angiosperm evolution, floral development and chemical biosynthesis.</title>
        <authorList>
            <person name="Jiao Y."/>
        </authorList>
    </citation>
    <scope>NUCLEOTIDE SEQUENCE [LARGE SCALE GENOMIC DNA]</scope>
    <source>
        <strain evidence="3">IBCAS-2021</strain>
        <tissue evidence="3">Leaf</tissue>
    </source>
</reference>
<keyword evidence="2" id="KW-0472">Membrane</keyword>
<sequence>METRPVSLTSHDDRGKEPARVATESPILVSGSNRLFSQLNFALAGALAPAIGEITIVFAALCFGTVG</sequence>
<evidence type="ECO:0000313" key="4">
    <source>
        <dbReference type="Proteomes" id="UP000825729"/>
    </source>
</evidence>
<evidence type="ECO:0000313" key="3">
    <source>
        <dbReference type="EMBL" id="KAG9458258.1"/>
    </source>
</evidence>
<feature type="compositionally biased region" description="Basic and acidic residues" evidence="1">
    <location>
        <begin position="10"/>
        <end position="19"/>
    </location>
</feature>
<dbReference type="AlphaFoldDB" id="A0AAV7FAX8"/>